<dbReference type="InterPro" id="IPR051419">
    <property type="entry name" value="Lys/N-term_MeTrsfase_sf"/>
</dbReference>
<dbReference type="SUPFAM" id="SSF53335">
    <property type="entry name" value="S-adenosyl-L-methionine-dependent methyltransferases"/>
    <property type="match status" value="1"/>
</dbReference>
<dbReference type="Gramene" id="KZM83961">
    <property type="protein sequence ID" value="KZM83961"/>
    <property type="gene ID" value="DCAR_028617"/>
</dbReference>
<comment type="similarity">
    <text evidence="1">Belongs to the methyltransferase superfamily.</text>
</comment>
<evidence type="ECO:0000256" key="2">
    <source>
        <dbReference type="ARBA" id="ARBA00022603"/>
    </source>
</evidence>
<organism evidence="4">
    <name type="scientific">Daucus carota subsp. sativus</name>
    <name type="common">Carrot</name>
    <dbReference type="NCBI Taxonomy" id="79200"/>
    <lineage>
        <taxon>Eukaryota</taxon>
        <taxon>Viridiplantae</taxon>
        <taxon>Streptophyta</taxon>
        <taxon>Embryophyta</taxon>
        <taxon>Tracheophyta</taxon>
        <taxon>Spermatophyta</taxon>
        <taxon>Magnoliopsida</taxon>
        <taxon>eudicotyledons</taxon>
        <taxon>Gunneridae</taxon>
        <taxon>Pentapetalae</taxon>
        <taxon>asterids</taxon>
        <taxon>campanulids</taxon>
        <taxon>Apiales</taxon>
        <taxon>Apiaceae</taxon>
        <taxon>Apioideae</taxon>
        <taxon>Scandiceae</taxon>
        <taxon>Daucinae</taxon>
        <taxon>Daucus</taxon>
        <taxon>Daucus sect. Daucus</taxon>
    </lineage>
</organism>
<evidence type="ECO:0000313" key="6">
    <source>
        <dbReference type="Proteomes" id="UP000077755"/>
    </source>
</evidence>
<dbReference type="EMBL" id="CP093350">
    <property type="protein sequence ID" value="WOH11235.1"/>
    <property type="molecule type" value="Genomic_DNA"/>
</dbReference>
<keyword evidence="3" id="KW-0808">Transferase</keyword>
<accession>A0A175YLE4</accession>
<evidence type="ECO:0000313" key="5">
    <source>
        <dbReference type="EMBL" id="WOH11235.1"/>
    </source>
</evidence>
<keyword evidence="6" id="KW-1185">Reference proteome</keyword>
<name>A0A175YLE4_DAUCS</name>
<evidence type="ECO:0000256" key="1">
    <source>
        <dbReference type="ARBA" id="ARBA00008361"/>
    </source>
</evidence>
<evidence type="ECO:0000256" key="3">
    <source>
        <dbReference type="ARBA" id="ARBA00022679"/>
    </source>
</evidence>
<evidence type="ECO:0000313" key="4">
    <source>
        <dbReference type="EMBL" id="KZM83961.1"/>
    </source>
</evidence>
<gene>
    <name evidence="4" type="ORF">DCAR_028617</name>
    <name evidence="5" type="ORF">DCAR_0830715</name>
</gene>
<dbReference type="PANTHER" id="PTHR12176:SF79">
    <property type="entry name" value="METHYLTRANSFERASE TYPE 11 DOMAIN-CONTAINING PROTEIN"/>
    <property type="match status" value="1"/>
</dbReference>
<dbReference type="Proteomes" id="UP000077755">
    <property type="component" value="Chromosome 8"/>
</dbReference>
<reference evidence="4" key="1">
    <citation type="journal article" date="2016" name="Nat. Genet.">
        <title>A high-quality carrot genome assembly provides new insights into carotenoid accumulation and asterid genome evolution.</title>
        <authorList>
            <person name="Iorizzo M."/>
            <person name="Ellison S."/>
            <person name="Senalik D."/>
            <person name="Zeng P."/>
            <person name="Satapoomin P."/>
            <person name="Huang J."/>
            <person name="Bowman M."/>
            <person name="Iovene M."/>
            <person name="Sanseverino W."/>
            <person name="Cavagnaro P."/>
            <person name="Yildiz M."/>
            <person name="Macko-Podgorni A."/>
            <person name="Moranska E."/>
            <person name="Grzebelus E."/>
            <person name="Grzebelus D."/>
            <person name="Ashrafi H."/>
            <person name="Zheng Z."/>
            <person name="Cheng S."/>
            <person name="Spooner D."/>
            <person name="Van Deynze A."/>
            <person name="Simon P."/>
        </authorList>
    </citation>
    <scope>NUCLEOTIDE SEQUENCE [LARGE SCALE GENOMIC DNA]</scope>
    <source>
        <tissue evidence="4">Leaf</tissue>
    </source>
</reference>
<dbReference type="GO" id="GO:0032259">
    <property type="term" value="P:methylation"/>
    <property type="evidence" value="ECO:0007669"/>
    <property type="project" value="UniProtKB-KW"/>
</dbReference>
<dbReference type="EMBL" id="LNRQ01000008">
    <property type="protein sequence ID" value="KZM83961.1"/>
    <property type="molecule type" value="Genomic_DNA"/>
</dbReference>
<protein>
    <submittedName>
        <fullName evidence="4">Uncharacterized protein</fullName>
    </submittedName>
</protein>
<dbReference type="Gene3D" id="3.40.50.150">
    <property type="entry name" value="Vaccinia Virus protein VP39"/>
    <property type="match status" value="1"/>
</dbReference>
<dbReference type="AlphaFoldDB" id="A0A175YLE4"/>
<dbReference type="GO" id="GO:0008168">
    <property type="term" value="F:methyltransferase activity"/>
    <property type="evidence" value="ECO:0007669"/>
    <property type="project" value="UniProtKB-KW"/>
</dbReference>
<dbReference type="PANTHER" id="PTHR12176">
    <property type="entry name" value="SAM-DEPENDENT METHYLTRANSFERASE SUPERFAMILY PROTEIN"/>
    <property type="match status" value="1"/>
</dbReference>
<keyword evidence="2" id="KW-0489">Methyltransferase</keyword>
<reference evidence="5" key="2">
    <citation type="submission" date="2022-03" db="EMBL/GenBank/DDBJ databases">
        <title>Draft title - Genomic analysis of global carrot germplasm unveils the trajectory of domestication and the origin of high carotenoid orange carrot.</title>
        <authorList>
            <person name="Iorizzo M."/>
            <person name="Ellison S."/>
            <person name="Senalik D."/>
            <person name="Macko-Podgorni A."/>
            <person name="Grzebelus D."/>
            <person name="Bostan H."/>
            <person name="Rolling W."/>
            <person name="Curaba J."/>
            <person name="Simon P."/>
        </authorList>
    </citation>
    <scope>NUCLEOTIDE SEQUENCE</scope>
    <source>
        <tissue evidence="5">Leaf</tissue>
    </source>
</reference>
<proteinExistence type="inferred from homology"/>
<sequence>MDVRNMSVFQSDSFAAVIDKGTLDSLLCGHNSRENAAKMLREVARVLKANGVYILASLLRRLRMEHQHIDYIC</sequence>
<dbReference type="InterPro" id="IPR029063">
    <property type="entry name" value="SAM-dependent_MTases_sf"/>
</dbReference>